<comment type="subcellular location">
    <subcellularLocation>
        <location evidence="1">Secreted</location>
    </subcellularLocation>
</comment>
<reference evidence="5" key="1">
    <citation type="journal article" date="2023" name="Insect Mol. Biol.">
        <title>Genome sequencing provides insights into the evolution of gene families encoding plant cell wall-degrading enzymes in longhorned beetles.</title>
        <authorList>
            <person name="Shin N.R."/>
            <person name="Okamura Y."/>
            <person name="Kirsch R."/>
            <person name="Pauchet Y."/>
        </authorList>
    </citation>
    <scope>NUCLEOTIDE SEQUENCE</scope>
    <source>
        <strain evidence="5">RBIC_L_NR</strain>
    </source>
</reference>
<dbReference type="GO" id="GO:0005615">
    <property type="term" value="C:extracellular space"/>
    <property type="evidence" value="ECO:0007669"/>
    <property type="project" value="TreeGrafter"/>
</dbReference>
<name>A0AAV8ZEI6_9CUCU</name>
<dbReference type="PANTHER" id="PTHR10559">
    <property type="entry name" value="TRANSCOBALAMIN-1/GASTRIC INTRINSIC FACTOR"/>
    <property type="match status" value="1"/>
</dbReference>
<dbReference type="InterPro" id="IPR051588">
    <property type="entry name" value="Cobalamin_Transport"/>
</dbReference>
<dbReference type="GO" id="GO:0031419">
    <property type="term" value="F:cobalamin binding"/>
    <property type="evidence" value="ECO:0007669"/>
    <property type="project" value="InterPro"/>
</dbReference>
<sequence>MLVDKYLINCFRHHEIPITPPKLSQYCLALSSLCYDPRQFHGHDLIGTLQHHEPIQDLEFAYATLAACSAAAHVRKKQIRRLLDIANTAKDHNIGKKINTRFYNMISLSIKTLVSALDTVAMTILALRCIVKDHRHRNLQHSVRRPSISLARQQQPDGGFGNLYNTALTLQVRKNLHVFIKILILSVTHTISYSCLRFTYTKLY</sequence>
<dbReference type="GO" id="GO:0015889">
    <property type="term" value="P:cobalamin transport"/>
    <property type="evidence" value="ECO:0007669"/>
    <property type="project" value="InterPro"/>
</dbReference>
<dbReference type="Pfam" id="PF01122">
    <property type="entry name" value="Cobalamin_bind"/>
    <property type="match status" value="1"/>
</dbReference>
<evidence type="ECO:0000256" key="3">
    <source>
        <dbReference type="ARBA" id="ARBA00022729"/>
    </source>
</evidence>
<dbReference type="EMBL" id="JANEYF010001609">
    <property type="protein sequence ID" value="KAJ8961613.1"/>
    <property type="molecule type" value="Genomic_DNA"/>
</dbReference>
<accession>A0AAV8ZEI6</accession>
<dbReference type="AlphaFoldDB" id="A0AAV8ZEI6"/>
<protein>
    <submittedName>
        <fullName evidence="5">Uncharacterized protein</fullName>
    </submittedName>
</protein>
<dbReference type="Gene3D" id="1.50.10.20">
    <property type="match status" value="1"/>
</dbReference>
<evidence type="ECO:0000256" key="4">
    <source>
        <dbReference type="PIRSR" id="PIRSR602157-1"/>
    </source>
</evidence>
<feature type="binding site" evidence="4">
    <location>
        <position position="162"/>
    </location>
    <ligand>
        <name>cyanocob(III)alamin</name>
        <dbReference type="ChEBI" id="CHEBI:17439"/>
    </ligand>
</feature>
<keyword evidence="4" id="KW-0170">Cobalt</keyword>
<keyword evidence="3" id="KW-0732">Signal</keyword>
<evidence type="ECO:0000256" key="1">
    <source>
        <dbReference type="ARBA" id="ARBA00004613"/>
    </source>
</evidence>
<keyword evidence="6" id="KW-1185">Reference proteome</keyword>
<dbReference type="InterPro" id="IPR002157">
    <property type="entry name" value="Cbl-bd_prot"/>
</dbReference>
<dbReference type="PANTHER" id="PTHR10559:SF18">
    <property type="entry name" value="TRANSCOBALAMIN II"/>
    <property type="match status" value="1"/>
</dbReference>
<evidence type="ECO:0000256" key="2">
    <source>
        <dbReference type="ARBA" id="ARBA00022525"/>
    </source>
</evidence>
<evidence type="ECO:0000313" key="5">
    <source>
        <dbReference type="EMBL" id="KAJ8961613.1"/>
    </source>
</evidence>
<keyword evidence="2" id="KW-0964">Secreted</keyword>
<organism evidence="5 6">
    <name type="scientific">Rhamnusium bicolor</name>
    <dbReference type="NCBI Taxonomy" id="1586634"/>
    <lineage>
        <taxon>Eukaryota</taxon>
        <taxon>Metazoa</taxon>
        <taxon>Ecdysozoa</taxon>
        <taxon>Arthropoda</taxon>
        <taxon>Hexapoda</taxon>
        <taxon>Insecta</taxon>
        <taxon>Pterygota</taxon>
        <taxon>Neoptera</taxon>
        <taxon>Endopterygota</taxon>
        <taxon>Coleoptera</taxon>
        <taxon>Polyphaga</taxon>
        <taxon>Cucujiformia</taxon>
        <taxon>Chrysomeloidea</taxon>
        <taxon>Cerambycidae</taxon>
        <taxon>Lepturinae</taxon>
        <taxon>Rhagiini</taxon>
        <taxon>Rhamnusium</taxon>
    </lineage>
</organism>
<evidence type="ECO:0000313" key="6">
    <source>
        <dbReference type="Proteomes" id="UP001162156"/>
    </source>
</evidence>
<gene>
    <name evidence="5" type="ORF">NQ314_005903</name>
</gene>
<proteinExistence type="predicted"/>
<dbReference type="Proteomes" id="UP001162156">
    <property type="component" value="Unassembled WGS sequence"/>
</dbReference>
<feature type="binding site" evidence="4">
    <location>
        <position position="118"/>
    </location>
    <ligand>
        <name>cyanocob(III)alamin</name>
        <dbReference type="ChEBI" id="CHEBI:17439"/>
    </ligand>
</feature>
<comment type="caution">
    <text evidence="5">The sequence shown here is derived from an EMBL/GenBank/DDBJ whole genome shotgun (WGS) entry which is preliminary data.</text>
</comment>